<evidence type="ECO:0000313" key="3">
    <source>
        <dbReference type="Proteomes" id="UP001183414"/>
    </source>
</evidence>
<feature type="region of interest" description="Disordered" evidence="1">
    <location>
        <begin position="148"/>
        <end position="189"/>
    </location>
</feature>
<dbReference type="Proteomes" id="UP001183414">
    <property type="component" value="Unassembled WGS sequence"/>
</dbReference>
<feature type="compositionally biased region" description="Low complexity" evidence="1">
    <location>
        <begin position="168"/>
        <end position="180"/>
    </location>
</feature>
<comment type="caution">
    <text evidence="2">The sequence shown here is derived from an EMBL/GenBank/DDBJ whole genome shotgun (WGS) entry which is preliminary data.</text>
</comment>
<organism evidence="2 3">
    <name type="scientific">Streptomyces hazeniae</name>
    <dbReference type="NCBI Taxonomy" id="3075538"/>
    <lineage>
        <taxon>Bacteria</taxon>
        <taxon>Bacillati</taxon>
        <taxon>Actinomycetota</taxon>
        <taxon>Actinomycetes</taxon>
        <taxon>Kitasatosporales</taxon>
        <taxon>Streptomycetaceae</taxon>
        <taxon>Streptomyces</taxon>
    </lineage>
</organism>
<proteinExistence type="predicted"/>
<keyword evidence="3" id="KW-1185">Reference proteome</keyword>
<dbReference type="EMBL" id="JAVREQ010000034">
    <property type="protein sequence ID" value="MDT0382325.1"/>
    <property type="molecule type" value="Genomic_DNA"/>
</dbReference>
<name>A0ABU2NZB5_9ACTN</name>
<evidence type="ECO:0000313" key="2">
    <source>
        <dbReference type="EMBL" id="MDT0382325.1"/>
    </source>
</evidence>
<accession>A0ABU2NZB5</accession>
<evidence type="ECO:0000256" key="1">
    <source>
        <dbReference type="SAM" id="MobiDB-lite"/>
    </source>
</evidence>
<reference evidence="3" key="1">
    <citation type="submission" date="2023-07" db="EMBL/GenBank/DDBJ databases">
        <title>30 novel species of actinomycetes from the DSMZ collection.</title>
        <authorList>
            <person name="Nouioui I."/>
        </authorList>
    </citation>
    <scope>NUCLEOTIDE SEQUENCE [LARGE SCALE GENOMIC DNA]</scope>
    <source>
        <strain evidence="3">DSM 42041</strain>
    </source>
</reference>
<sequence length="189" mass="20062">MFEDDMAWAGDPDGPDWRVLGAYDDVDAAGRALPRPVPPGVLRPEAARFDRPALEPEVSLQELLRDITEAPAAGDVAETLLLTAQTDPDAPGPMLHLRELLHTAAEFSTAMATVQGGRLTARFDSLAHQLGCLIEHLRTAAEELGATVAVLPPHRTPRPQPQPPRPAAPGATPPAGASPRGPLPAARRR</sequence>
<feature type="compositionally biased region" description="Pro residues" evidence="1">
    <location>
        <begin position="158"/>
        <end position="167"/>
    </location>
</feature>
<dbReference type="RefSeq" id="WP_311675922.1">
    <property type="nucleotide sequence ID" value="NZ_JAVREQ010000034.1"/>
</dbReference>
<protein>
    <submittedName>
        <fullName evidence="2">Uncharacterized protein</fullName>
    </submittedName>
</protein>
<gene>
    <name evidence="2" type="ORF">RM572_26555</name>
</gene>